<protein>
    <submittedName>
        <fullName evidence="2">Putative cytochrome P450 domain protein</fullName>
    </submittedName>
</protein>
<evidence type="ECO:0000313" key="2">
    <source>
        <dbReference type="EMBL" id="OOK68123.1"/>
    </source>
</evidence>
<dbReference type="EMBL" id="MVBN01000008">
    <property type="protein sequence ID" value="OOK68123.1"/>
    <property type="molecule type" value="Genomic_DNA"/>
</dbReference>
<comment type="caution">
    <text evidence="2">The sequence shown here is derived from an EMBL/GenBank/DDBJ whole genome shotgun (WGS) entry which is preliminary data.</text>
</comment>
<feature type="region of interest" description="Disordered" evidence="1">
    <location>
        <begin position="53"/>
        <end position="75"/>
    </location>
</feature>
<sequence>MDLKTDRNAGLLPRANGTPPPEVPLSDVDLGSLEFWGRDDDFRDGAFATLRREARSRSGRRSNCRDSPAAPDIGH</sequence>
<reference evidence="2 3" key="1">
    <citation type="submission" date="2017-02" db="EMBL/GenBank/DDBJ databases">
        <title>Complete genome sequences of Mycobacterium kansasii strains isolated from rhesus macaques.</title>
        <authorList>
            <person name="Panda A."/>
            <person name="Nagaraj S."/>
            <person name="Zhao X."/>
            <person name="Tettelin H."/>
            <person name="Detolla L.J."/>
        </authorList>
    </citation>
    <scope>NUCLEOTIDE SEQUENCE [LARGE SCALE GENOMIC DNA]</scope>
    <source>
        <strain evidence="2 3">11-3469</strain>
    </source>
</reference>
<name>A0A1V3WMB8_MYCKA</name>
<dbReference type="AlphaFoldDB" id="A0A1V3WMB8"/>
<proteinExistence type="predicted"/>
<evidence type="ECO:0000256" key="1">
    <source>
        <dbReference type="SAM" id="MobiDB-lite"/>
    </source>
</evidence>
<evidence type="ECO:0000313" key="3">
    <source>
        <dbReference type="Proteomes" id="UP000188532"/>
    </source>
</evidence>
<dbReference type="Proteomes" id="UP000188532">
    <property type="component" value="Unassembled WGS sequence"/>
</dbReference>
<gene>
    <name evidence="2" type="ORF">BZL29_6824</name>
</gene>
<organism evidence="2 3">
    <name type="scientific">Mycobacterium kansasii</name>
    <dbReference type="NCBI Taxonomy" id="1768"/>
    <lineage>
        <taxon>Bacteria</taxon>
        <taxon>Bacillati</taxon>
        <taxon>Actinomycetota</taxon>
        <taxon>Actinomycetes</taxon>
        <taxon>Mycobacteriales</taxon>
        <taxon>Mycobacteriaceae</taxon>
        <taxon>Mycobacterium</taxon>
    </lineage>
</organism>
<accession>A0A1V3WMB8</accession>
<feature type="region of interest" description="Disordered" evidence="1">
    <location>
        <begin position="1"/>
        <end position="26"/>
    </location>
</feature>